<feature type="domain" description="C2H2-type" evidence="13">
    <location>
        <begin position="197"/>
        <end position="224"/>
    </location>
</feature>
<evidence type="ECO:0000256" key="3">
    <source>
        <dbReference type="ARBA" id="ARBA00022723"/>
    </source>
</evidence>
<feature type="region of interest" description="Disordered" evidence="12">
    <location>
        <begin position="498"/>
        <end position="522"/>
    </location>
</feature>
<protein>
    <submittedName>
        <fullName evidence="14">Zinc finger protein 217-like</fullName>
    </submittedName>
</protein>
<dbReference type="SMART" id="SM00355">
    <property type="entry name" value="ZnF_C2H2"/>
    <property type="match status" value="8"/>
</dbReference>
<keyword evidence="5 11" id="KW-0863">Zinc-finger</keyword>
<feature type="domain" description="C2H2-type" evidence="13">
    <location>
        <begin position="445"/>
        <end position="472"/>
    </location>
</feature>
<evidence type="ECO:0000256" key="7">
    <source>
        <dbReference type="ARBA" id="ARBA00023015"/>
    </source>
</evidence>
<dbReference type="InterPro" id="IPR013087">
    <property type="entry name" value="Znf_C2H2_type"/>
</dbReference>
<dbReference type="AlphaFoldDB" id="A0A0P7VRW9"/>
<feature type="region of interest" description="Disordered" evidence="12">
    <location>
        <begin position="304"/>
        <end position="371"/>
    </location>
</feature>
<keyword evidence="3" id="KW-0479">Metal-binding</keyword>
<feature type="region of interest" description="Disordered" evidence="12">
    <location>
        <begin position="667"/>
        <end position="751"/>
    </location>
</feature>
<feature type="compositionally biased region" description="Polar residues" evidence="12">
    <location>
        <begin position="801"/>
        <end position="810"/>
    </location>
</feature>
<accession>A0A0P7VRW9</accession>
<evidence type="ECO:0000256" key="5">
    <source>
        <dbReference type="ARBA" id="ARBA00022771"/>
    </source>
</evidence>
<evidence type="ECO:0000256" key="1">
    <source>
        <dbReference type="ARBA" id="ARBA00004123"/>
    </source>
</evidence>
<dbReference type="PROSITE" id="PS50157">
    <property type="entry name" value="ZINC_FINGER_C2H2_2"/>
    <property type="match status" value="5"/>
</dbReference>
<evidence type="ECO:0000256" key="8">
    <source>
        <dbReference type="ARBA" id="ARBA00023125"/>
    </source>
</evidence>
<feature type="compositionally biased region" description="Low complexity" evidence="12">
    <location>
        <begin position="225"/>
        <end position="239"/>
    </location>
</feature>
<comment type="subcellular location">
    <subcellularLocation>
        <location evidence="1">Nucleus</location>
    </subcellularLocation>
</comment>
<keyword evidence="10" id="KW-0539">Nucleus</keyword>
<dbReference type="Proteomes" id="UP000034805">
    <property type="component" value="Unassembled WGS sequence"/>
</dbReference>
<comment type="caution">
    <text evidence="14">The sequence shown here is derived from an EMBL/GenBank/DDBJ whole genome shotgun (WGS) entry which is preliminary data.</text>
</comment>
<sequence>MPTHPLMEYVAGEEGLDQEGGEQEPMSDTSASMTLHAAVPENPSLGCMFCDRTFQHQDELSPHVLAHHPATLFEPAVLRVEACFRTPGEQQVKARPAPPRQDTEGEDGLSCAVCGEAVTDASDLEGHMRKHRDSFTYSCTLCARRFREPWFLKNHMRTHGGRSGARSRVQPDSDSPVTINGVPVDQSAMPAVSSPFRMCMVCGFFFPSKEALTEHSKVHRREQDSSASESLSSETQLSSGNPASDQASFMESLGLCPRLEQSAQAGQSARWISQLDPITTYQAWQLATKGKIAVGPSLTKELGHDTTAASENDESSSDKEELGKIWSAGRGGRSAKNDLRRELRSKRTGGDTPSPEPEQKPLAKEKPTQCGDCGKTFRTYHQLVLHSRVHKKDRGGAESPSTSSESRQGVDRAEEGSEDGSDAGHSDKSEDSSDAAKLKMLATSRECNYCGKSFRSNYYLNIHLRTHTGEKPYKCEYCDYAAAQKTSLRYHLDRRHKEVLESRQTAKLDPSPPPPSPAETKENACHAWAEVRENKQGLQLPMVLVGNDALCRNMKGEVALGEGGAQGMNPHPVCSVASKTLSVSPTVNVEKMEVKAEPKELPLNLSLKVPHTLAETSVPSSALVTNACPLCAYKTYYPEVLLMHKKLVHKEKQDAKRIAPRGLAALKQKRHTGCPPALEGQDVAPLPFGRYPRRTKSPSSSDRPPATQAVKRTSPSEPRRVAPPPSTRLNGLVTQSGIPRQLERQAESTSLRNSYEHFSVTQSSLSARFGEPPAKRPKHSAPIAQELRAGRVAGLRREDGSSQLLSTRQSGRALPQRSPPIQRTAPQIREMERNVISAAQPYSPSTLPCLYRPPLVGSGHVDLAASAAGKHLYGTYF</sequence>
<evidence type="ECO:0000256" key="10">
    <source>
        <dbReference type="ARBA" id="ARBA00023242"/>
    </source>
</evidence>
<feature type="compositionally biased region" description="Basic and acidic residues" evidence="12">
    <location>
        <begin position="422"/>
        <end position="434"/>
    </location>
</feature>
<feature type="domain" description="C2H2-type" evidence="13">
    <location>
        <begin position="137"/>
        <end position="164"/>
    </location>
</feature>
<evidence type="ECO:0000313" key="14">
    <source>
        <dbReference type="EMBL" id="KPP76500.1"/>
    </source>
</evidence>
<feature type="domain" description="C2H2-type" evidence="13">
    <location>
        <begin position="109"/>
        <end position="136"/>
    </location>
</feature>
<organism evidence="14 15">
    <name type="scientific">Scleropages formosus</name>
    <name type="common">Asian bonytongue</name>
    <name type="synonym">Osteoglossum formosum</name>
    <dbReference type="NCBI Taxonomy" id="113540"/>
    <lineage>
        <taxon>Eukaryota</taxon>
        <taxon>Metazoa</taxon>
        <taxon>Chordata</taxon>
        <taxon>Craniata</taxon>
        <taxon>Vertebrata</taxon>
        <taxon>Euteleostomi</taxon>
        <taxon>Actinopterygii</taxon>
        <taxon>Neopterygii</taxon>
        <taxon>Teleostei</taxon>
        <taxon>Osteoglossocephala</taxon>
        <taxon>Osteoglossomorpha</taxon>
        <taxon>Osteoglossiformes</taxon>
        <taxon>Osteoglossidae</taxon>
        <taxon>Scleropages</taxon>
    </lineage>
</organism>
<dbReference type="GO" id="GO:0005634">
    <property type="term" value="C:nucleus"/>
    <property type="evidence" value="ECO:0007669"/>
    <property type="project" value="UniProtKB-SubCell"/>
</dbReference>
<feature type="region of interest" description="Disordered" evidence="12">
    <location>
        <begin position="158"/>
        <end position="182"/>
    </location>
</feature>
<keyword evidence="6" id="KW-0862">Zinc</keyword>
<dbReference type="GO" id="GO:0000978">
    <property type="term" value="F:RNA polymerase II cis-regulatory region sequence-specific DNA binding"/>
    <property type="evidence" value="ECO:0007669"/>
    <property type="project" value="TreeGrafter"/>
</dbReference>
<keyword evidence="7" id="KW-0805">Transcription regulation</keyword>
<dbReference type="FunFam" id="3.30.160.60:FF:000604">
    <property type="entry name" value="Histone H4 transcription factor-like Protein"/>
    <property type="match status" value="1"/>
</dbReference>
<gene>
    <name evidence="14" type="ORF">Z043_104143</name>
</gene>
<dbReference type="InterPro" id="IPR051967">
    <property type="entry name" value="Krueppel_C2H2-ZF"/>
</dbReference>
<feature type="compositionally biased region" description="Basic and acidic residues" evidence="12">
    <location>
        <begin position="357"/>
        <end position="367"/>
    </location>
</feature>
<dbReference type="InterPro" id="IPR036236">
    <property type="entry name" value="Znf_C2H2_sf"/>
</dbReference>
<evidence type="ECO:0000256" key="6">
    <source>
        <dbReference type="ARBA" id="ARBA00022833"/>
    </source>
</evidence>
<evidence type="ECO:0000259" key="13">
    <source>
        <dbReference type="PROSITE" id="PS50157"/>
    </source>
</evidence>
<feature type="region of interest" description="Disordered" evidence="12">
    <location>
        <begin position="216"/>
        <end position="248"/>
    </location>
</feature>
<evidence type="ECO:0000256" key="11">
    <source>
        <dbReference type="PROSITE-ProRule" id="PRU00042"/>
    </source>
</evidence>
<evidence type="ECO:0000256" key="9">
    <source>
        <dbReference type="ARBA" id="ARBA00023163"/>
    </source>
</evidence>
<evidence type="ECO:0000256" key="4">
    <source>
        <dbReference type="ARBA" id="ARBA00022737"/>
    </source>
</evidence>
<dbReference type="STRING" id="113540.ENSSFOP00015032932"/>
<reference evidence="14 15" key="1">
    <citation type="submission" date="2015-08" db="EMBL/GenBank/DDBJ databases">
        <title>The genome of the Asian arowana (Scleropages formosus).</title>
        <authorList>
            <person name="Tan M.H."/>
            <person name="Gan H.M."/>
            <person name="Croft L.J."/>
            <person name="Austin C.M."/>
        </authorList>
    </citation>
    <scope>NUCLEOTIDE SEQUENCE [LARGE SCALE GENOMIC DNA]</scope>
    <source>
        <strain evidence="14">Aro1</strain>
    </source>
</reference>
<dbReference type="PANTHER" id="PTHR45925:SF4">
    <property type="entry name" value="ZINC FINGER PROTEIN 217"/>
    <property type="match status" value="1"/>
</dbReference>
<dbReference type="Pfam" id="PF00096">
    <property type="entry name" value="zf-C2H2"/>
    <property type="match status" value="4"/>
</dbReference>
<feature type="compositionally biased region" description="Polar residues" evidence="12">
    <location>
        <begin position="727"/>
        <end position="738"/>
    </location>
</feature>
<feature type="region of interest" description="Disordered" evidence="12">
    <location>
        <begin position="801"/>
        <end position="820"/>
    </location>
</feature>
<feature type="region of interest" description="Disordered" evidence="12">
    <location>
        <begin position="388"/>
        <end position="434"/>
    </location>
</feature>
<name>A0A0P7VRW9_SCLFO</name>
<dbReference type="Gene3D" id="3.30.160.60">
    <property type="entry name" value="Classic Zinc Finger"/>
    <property type="match status" value="5"/>
</dbReference>
<dbReference type="PANTHER" id="PTHR45925">
    <property type="entry name" value="ZINC FINGER PROTEIN"/>
    <property type="match status" value="1"/>
</dbReference>
<dbReference type="GO" id="GO:0000981">
    <property type="term" value="F:DNA-binding transcription factor activity, RNA polymerase II-specific"/>
    <property type="evidence" value="ECO:0007669"/>
    <property type="project" value="TreeGrafter"/>
</dbReference>
<keyword evidence="9" id="KW-0804">Transcription</keyword>
<dbReference type="SUPFAM" id="SSF57667">
    <property type="entry name" value="beta-beta-alpha zinc fingers"/>
    <property type="match status" value="3"/>
</dbReference>
<evidence type="ECO:0000313" key="15">
    <source>
        <dbReference type="Proteomes" id="UP000034805"/>
    </source>
</evidence>
<dbReference type="EMBL" id="JARO02001095">
    <property type="protein sequence ID" value="KPP76500.1"/>
    <property type="molecule type" value="Genomic_DNA"/>
</dbReference>
<keyword evidence="8" id="KW-0238">DNA-binding</keyword>
<comment type="similarity">
    <text evidence="2">Belongs to the krueppel C2H2-type zinc-finger protein family.</text>
</comment>
<dbReference type="GO" id="GO:0008270">
    <property type="term" value="F:zinc ion binding"/>
    <property type="evidence" value="ECO:0007669"/>
    <property type="project" value="UniProtKB-KW"/>
</dbReference>
<dbReference type="FunFam" id="3.30.160.60:FF:001450">
    <property type="entry name" value="zinc finger protein 774"/>
    <property type="match status" value="1"/>
</dbReference>
<feature type="region of interest" description="Disordered" evidence="12">
    <location>
        <begin position="88"/>
        <end position="108"/>
    </location>
</feature>
<proteinExistence type="inferred from homology"/>
<dbReference type="PROSITE" id="PS00028">
    <property type="entry name" value="ZINC_FINGER_C2H2_1"/>
    <property type="match status" value="5"/>
</dbReference>
<keyword evidence="4" id="KW-0677">Repeat</keyword>
<evidence type="ECO:0000256" key="2">
    <source>
        <dbReference type="ARBA" id="ARBA00006991"/>
    </source>
</evidence>
<evidence type="ECO:0000256" key="12">
    <source>
        <dbReference type="SAM" id="MobiDB-lite"/>
    </source>
</evidence>
<feature type="domain" description="C2H2-type" evidence="13">
    <location>
        <begin position="368"/>
        <end position="395"/>
    </location>
</feature>